<accession>A0AAV8ZU94</accession>
<dbReference type="InterPro" id="IPR004162">
    <property type="entry name" value="SINA-like_animal"/>
</dbReference>
<dbReference type="AlphaFoldDB" id="A0AAV8ZU94"/>
<gene>
    <name evidence="1" type="ORF">NQ314_001098</name>
</gene>
<dbReference type="GO" id="GO:0061630">
    <property type="term" value="F:ubiquitin protein ligase activity"/>
    <property type="evidence" value="ECO:0007669"/>
    <property type="project" value="TreeGrafter"/>
</dbReference>
<dbReference type="InterPro" id="IPR013083">
    <property type="entry name" value="Znf_RING/FYVE/PHD"/>
</dbReference>
<dbReference type="GO" id="GO:0043161">
    <property type="term" value="P:proteasome-mediated ubiquitin-dependent protein catabolic process"/>
    <property type="evidence" value="ECO:0007669"/>
    <property type="project" value="TreeGrafter"/>
</dbReference>
<dbReference type="Proteomes" id="UP001162156">
    <property type="component" value="Unassembled WGS sequence"/>
</dbReference>
<proteinExistence type="predicted"/>
<dbReference type="GO" id="GO:0005737">
    <property type="term" value="C:cytoplasm"/>
    <property type="evidence" value="ECO:0007669"/>
    <property type="project" value="TreeGrafter"/>
</dbReference>
<dbReference type="GO" id="GO:0031624">
    <property type="term" value="F:ubiquitin conjugating enzyme binding"/>
    <property type="evidence" value="ECO:0007669"/>
    <property type="project" value="TreeGrafter"/>
</dbReference>
<dbReference type="Pfam" id="PF21361">
    <property type="entry name" value="Sina_ZnF"/>
    <property type="match status" value="1"/>
</dbReference>
<protein>
    <recommendedName>
        <fullName evidence="3">RING-type E3 ubiquitin transferase</fullName>
    </recommendedName>
</protein>
<sequence length="200" mass="23031">MQFAAMDISGEFTTHRSLKCSVCKNFLNIAPVLTSEDGKINKCGRCNLKGPQLTNRNSLYEAIGAKLSFPCIYEQCKERLTWSEVARHEKSCKYRKITCPFWVCRDKNIEMNLLNDTSHFQSEHPGTVNSGTLTLNLTNIKHLQSFMKLLIVENVPYLVIIHTVGTGDRIWIGVFNFDSDFHDYQIKLYANKQLKKMHHL</sequence>
<evidence type="ECO:0000313" key="2">
    <source>
        <dbReference type="Proteomes" id="UP001162156"/>
    </source>
</evidence>
<name>A0AAV8ZU94_9CUCU</name>
<dbReference type="PANTHER" id="PTHR45877">
    <property type="entry name" value="E3 UBIQUITIN-PROTEIN LIGASE SIAH2"/>
    <property type="match status" value="1"/>
</dbReference>
<evidence type="ECO:0000313" key="1">
    <source>
        <dbReference type="EMBL" id="KAJ8970574.1"/>
    </source>
</evidence>
<comment type="caution">
    <text evidence="1">The sequence shown here is derived from an EMBL/GenBank/DDBJ whole genome shotgun (WGS) entry which is preliminary data.</text>
</comment>
<reference evidence="1" key="1">
    <citation type="journal article" date="2023" name="Insect Mol. Biol.">
        <title>Genome sequencing provides insights into the evolution of gene families encoding plant cell wall-degrading enzymes in longhorned beetles.</title>
        <authorList>
            <person name="Shin N.R."/>
            <person name="Okamura Y."/>
            <person name="Kirsch R."/>
            <person name="Pauchet Y."/>
        </authorList>
    </citation>
    <scope>NUCLEOTIDE SEQUENCE</scope>
    <source>
        <strain evidence="1">RBIC_L_NR</strain>
    </source>
</reference>
<dbReference type="EMBL" id="JANEYF010000334">
    <property type="protein sequence ID" value="KAJ8970574.1"/>
    <property type="molecule type" value="Genomic_DNA"/>
</dbReference>
<dbReference type="SUPFAM" id="SSF49599">
    <property type="entry name" value="TRAF domain-like"/>
    <property type="match status" value="1"/>
</dbReference>
<dbReference type="PANTHER" id="PTHR45877:SF2">
    <property type="entry name" value="E3 UBIQUITIN-PROTEIN LIGASE SINA-RELATED"/>
    <property type="match status" value="1"/>
</dbReference>
<dbReference type="Gene3D" id="3.30.40.10">
    <property type="entry name" value="Zinc/RING finger domain, C3HC4 (zinc finger)"/>
    <property type="match status" value="1"/>
</dbReference>
<keyword evidence="2" id="KW-1185">Reference proteome</keyword>
<organism evidence="1 2">
    <name type="scientific">Rhamnusium bicolor</name>
    <dbReference type="NCBI Taxonomy" id="1586634"/>
    <lineage>
        <taxon>Eukaryota</taxon>
        <taxon>Metazoa</taxon>
        <taxon>Ecdysozoa</taxon>
        <taxon>Arthropoda</taxon>
        <taxon>Hexapoda</taxon>
        <taxon>Insecta</taxon>
        <taxon>Pterygota</taxon>
        <taxon>Neoptera</taxon>
        <taxon>Endopterygota</taxon>
        <taxon>Coleoptera</taxon>
        <taxon>Polyphaga</taxon>
        <taxon>Cucujiformia</taxon>
        <taxon>Chrysomeloidea</taxon>
        <taxon>Cerambycidae</taxon>
        <taxon>Lepturinae</taxon>
        <taxon>Rhagiini</taxon>
        <taxon>Rhamnusium</taxon>
    </lineage>
</organism>
<evidence type="ECO:0008006" key="3">
    <source>
        <dbReference type="Google" id="ProtNLM"/>
    </source>
</evidence>